<gene>
    <name evidence="1" type="ORF">G5B96_01130</name>
</gene>
<dbReference type="AlphaFoldDB" id="A0A7S9S9D6"/>
<sequence length="109" mass="13233">MKFRNFILFIITLVGYSGCYFKTATYEIFKYKRDGELYEWNNQNIPKYHSERREIYDDNRYIYKFNGEDPRCVYGYLTNRNDKIEKVVGWVILSGKEYCKETPGVGMWM</sequence>
<dbReference type="Proteomes" id="UP000594535">
    <property type="component" value="Chromosome"/>
</dbReference>
<name>A0A7S9S9D6_9BACT</name>
<accession>A0A7S9S9D6</accession>
<protein>
    <submittedName>
        <fullName evidence="1">Uncharacterized protein</fullName>
    </submittedName>
</protein>
<evidence type="ECO:0000313" key="1">
    <source>
        <dbReference type="EMBL" id="QPI06001.1"/>
    </source>
</evidence>
<evidence type="ECO:0000313" key="2">
    <source>
        <dbReference type="Proteomes" id="UP000594535"/>
    </source>
</evidence>
<organism evidence="1 2">
    <name type="scientific">Campylobacter concisus</name>
    <dbReference type="NCBI Taxonomy" id="199"/>
    <lineage>
        <taxon>Bacteria</taxon>
        <taxon>Pseudomonadati</taxon>
        <taxon>Campylobacterota</taxon>
        <taxon>Epsilonproteobacteria</taxon>
        <taxon>Campylobacterales</taxon>
        <taxon>Campylobacteraceae</taxon>
        <taxon>Campylobacter</taxon>
    </lineage>
</organism>
<proteinExistence type="predicted"/>
<reference evidence="1" key="1">
    <citation type="journal article" date="2020" name="Microb. Genom.">
        <title>Analysis of complete Campylobacter concisus genomes identifies genomospecies features, secretion systems and novel plasmids and their association with severe ulcerative colitis.</title>
        <authorList>
            <person name="Liu F."/>
            <person name="Chen S."/>
            <person name="Luu L.D.W."/>
            <person name="Lee S.A."/>
            <person name="Tay A.C.Y."/>
            <person name="Wu R."/>
            <person name="Riordan S.M."/>
            <person name="Lan R."/>
            <person name="Liu L."/>
            <person name="Zhang L."/>
        </authorList>
    </citation>
    <scope>NUCLEOTIDE SEQUENCE [LARGE SCALE GENOMIC DNA]</scope>
    <source>
        <strain evidence="1">H9O-S2</strain>
    </source>
</reference>
<dbReference type="EMBL" id="CP049232">
    <property type="protein sequence ID" value="QPI06001.1"/>
    <property type="molecule type" value="Genomic_DNA"/>
</dbReference>
<dbReference type="RefSeq" id="WP_035170014.1">
    <property type="nucleotide sequence ID" value="NZ_CP049232.1"/>
</dbReference>